<evidence type="ECO:0000259" key="20">
    <source>
        <dbReference type="Pfam" id="PF24621"/>
    </source>
</evidence>
<comment type="subcellular location">
    <subcellularLocation>
        <location evidence="4 18">Cytoplasm</location>
    </subcellularLocation>
</comment>
<feature type="binding site" evidence="18">
    <location>
        <position position="180"/>
    </location>
    <ligand>
        <name>Zn(2+)</name>
        <dbReference type="ChEBI" id="CHEBI:29105"/>
    </ligand>
</feature>
<organism evidence="21 22">
    <name type="scientific">Lentibacillus persicus</name>
    <dbReference type="NCBI Taxonomy" id="640948"/>
    <lineage>
        <taxon>Bacteria</taxon>
        <taxon>Bacillati</taxon>
        <taxon>Bacillota</taxon>
        <taxon>Bacilli</taxon>
        <taxon>Bacillales</taxon>
        <taxon>Bacillaceae</taxon>
        <taxon>Lentibacillus</taxon>
    </lineage>
</organism>
<dbReference type="STRING" id="640948.SAMN05216238_11714"/>
<dbReference type="Gene3D" id="3.40.50.1970">
    <property type="match status" value="1"/>
</dbReference>
<dbReference type="UniPathway" id="UPA00053">
    <property type="reaction ID" value="UER00085"/>
</dbReference>
<comment type="cofactor">
    <cofactor evidence="2 18">
        <name>NAD(+)</name>
        <dbReference type="ChEBI" id="CHEBI:57540"/>
    </cofactor>
</comment>
<dbReference type="PIRSF" id="PIRSF001455">
    <property type="entry name" value="DHQ_synth"/>
    <property type="match status" value="1"/>
</dbReference>
<dbReference type="Gene3D" id="1.20.1090.10">
    <property type="entry name" value="Dehydroquinate synthase-like - alpha domain"/>
    <property type="match status" value="1"/>
</dbReference>
<keyword evidence="22" id="KW-1185">Reference proteome</keyword>
<comment type="caution">
    <text evidence="18">Lacks conserved residue(s) required for the propagation of feature annotation.</text>
</comment>
<dbReference type="GO" id="GO:0008652">
    <property type="term" value="P:amino acid biosynthetic process"/>
    <property type="evidence" value="ECO:0007669"/>
    <property type="project" value="UniProtKB-KW"/>
</dbReference>
<keyword evidence="13 18" id="KW-0862">Zinc</keyword>
<evidence type="ECO:0000256" key="1">
    <source>
        <dbReference type="ARBA" id="ARBA00001393"/>
    </source>
</evidence>
<feature type="binding site" evidence="18">
    <location>
        <position position="241"/>
    </location>
    <ligand>
        <name>Zn(2+)</name>
        <dbReference type="ChEBI" id="CHEBI:29105"/>
    </ligand>
</feature>
<evidence type="ECO:0000256" key="12">
    <source>
        <dbReference type="ARBA" id="ARBA00022741"/>
    </source>
</evidence>
<dbReference type="AlphaFoldDB" id="A0A1I2APX6"/>
<evidence type="ECO:0000256" key="4">
    <source>
        <dbReference type="ARBA" id="ARBA00004496"/>
    </source>
</evidence>
<evidence type="ECO:0000256" key="17">
    <source>
        <dbReference type="ARBA" id="ARBA00023285"/>
    </source>
</evidence>
<comment type="cofactor">
    <cofactor evidence="18">
        <name>Co(2+)</name>
        <dbReference type="ChEBI" id="CHEBI:48828"/>
    </cofactor>
    <cofactor evidence="18">
        <name>Zn(2+)</name>
        <dbReference type="ChEBI" id="CHEBI:29105"/>
    </cofactor>
    <text evidence="18">Binds 1 divalent metal cation per subunit. Can use either Co(2+) or Zn(2+).</text>
</comment>
<comment type="catalytic activity">
    <reaction evidence="1 18">
        <text>7-phospho-2-dehydro-3-deoxy-D-arabino-heptonate = 3-dehydroquinate + phosphate</text>
        <dbReference type="Rhea" id="RHEA:21968"/>
        <dbReference type="ChEBI" id="CHEBI:32364"/>
        <dbReference type="ChEBI" id="CHEBI:43474"/>
        <dbReference type="ChEBI" id="CHEBI:58394"/>
        <dbReference type="EC" id="4.2.3.4"/>
    </reaction>
</comment>
<feature type="binding site" evidence="18">
    <location>
        <position position="138"/>
    </location>
    <ligand>
        <name>NAD(+)</name>
        <dbReference type="ChEBI" id="CHEBI:57540"/>
    </ligand>
</feature>
<keyword evidence="10 18" id="KW-0028">Amino-acid biosynthesis</keyword>
<dbReference type="HAMAP" id="MF_00110">
    <property type="entry name" value="DHQ_synthase"/>
    <property type="match status" value="1"/>
</dbReference>
<accession>A0A1I2APX6</accession>
<evidence type="ECO:0000256" key="5">
    <source>
        <dbReference type="ARBA" id="ARBA00004661"/>
    </source>
</evidence>
<feature type="binding site" evidence="18">
    <location>
        <begin position="165"/>
        <end position="168"/>
    </location>
    <ligand>
        <name>NAD(+)</name>
        <dbReference type="ChEBI" id="CHEBI:57540"/>
    </ligand>
</feature>
<evidence type="ECO:0000256" key="7">
    <source>
        <dbReference type="ARBA" id="ARBA00013031"/>
    </source>
</evidence>
<dbReference type="EC" id="4.2.3.4" evidence="7 18"/>
<evidence type="ECO:0000256" key="2">
    <source>
        <dbReference type="ARBA" id="ARBA00001911"/>
    </source>
</evidence>
<dbReference type="InterPro" id="IPR050071">
    <property type="entry name" value="Dehydroquinate_synthase"/>
</dbReference>
<dbReference type="GO" id="GO:0009423">
    <property type="term" value="P:chorismate biosynthetic process"/>
    <property type="evidence" value="ECO:0007669"/>
    <property type="project" value="UniProtKB-UniRule"/>
</dbReference>
<keyword evidence="16 18" id="KW-0456">Lyase</keyword>
<evidence type="ECO:0000256" key="9">
    <source>
        <dbReference type="ARBA" id="ARBA00022490"/>
    </source>
</evidence>
<feature type="domain" description="3-dehydroquinate synthase C-terminal" evidence="20">
    <location>
        <begin position="177"/>
        <end position="317"/>
    </location>
</feature>
<evidence type="ECO:0000256" key="8">
    <source>
        <dbReference type="ARBA" id="ARBA00017684"/>
    </source>
</evidence>
<dbReference type="PANTHER" id="PTHR43622">
    <property type="entry name" value="3-DEHYDROQUINATE SYNTHASE"/>
    <property type="match status" value="1"/>
</dbReference>
<reference evidence="22" key="1">
    <citation type="submission" date="2016-10" db="EMBL/GenBank/DDBJ databases">
        <authorList>
            <person name="Varghese N."/>
            <person name="Submissions S."/>
        </authorList>
    </citation>
    <scope>NUCLEOTIDE SEQUENCE [LARGE SCALE GENOMIC DNA]</scope>
    <source>
        <strain evidence="22">DSM 22530</strain>
    </source>
</reference>
<dbReference type="SUPFAM" id="SSF56796">
    <property type="entry name" value="Dehydroquinate synthase-like"/>
    <property type="match status" value="1"/>
</dbReference>
<evidence type="ECO:0000259" key="19">
    <source>
        <dbReference type="Pfam" id="PF01761"/>
    </source>
</evidence>
<evidence type="ECO:0000256" key="14">
    <source>
        <dbReference type="ARBA" id="ARBA00023027"/>
    </source>
</evidence>
<keyword evidence="17 18" id="KW-0170">Cobalt</keyword>
<keyword evidence="9 18" id="KW-0963">Cytoplasm</keyword>
<dbReference type="PANTHER" id="PTHR43622:SF7">
    <property type="entry name" value="3-DEHYDROQUINATE SYNTHASE, CHLOROPLASTIC"/>
    <property type="match status" value="1"/>
</dbReference>
<evidence type="ECO:0000256" key="15">
    <source>
        <dbReference type="ARBA" id="ARBA00023141"/>
    </source>
</evidence>
<dbReference type="FunFam" id="3.40.50.1970:FF:000007">
    <property type="entry name" value="Pentafunctional AROM polypeptide"/>
    <property type="match status" value="1"/>
</dbReference>
<evidence type="ECO:0000256" key="16">
    <source>
        <dbReference type="ARBA" id="ARBA00023239"/>
    </source>
</evidence>
<dbReference type="InterPro" id="IPR030960">
    <property type="entry name" value="DHQS/DOIS_N"/>
</dbReference>
<dbReference type="GO" id="GO:0000166">
    <property type="term" value="F:nucleotide binding"/>
    <property type="evidence" value="ECO:0007669"/>
    <property type="project" value="UniProtKB-KW"/>
</dbReference>
<dbReference type="GO" id="GO:0003856">
    <property type="term" value="F:3-dehydroquinate synthase activity"/>
    <property type="evidence" value="ECO:0007669"/>
    <property type="project" value="UniProtKB-UniRule"/>
</dbReference>
<keyword evidence="15 18" id="KW-0057">Aromatic amino acid biosynthesis</keyword>
<comment type="cofactor">
    <cofactor evidence="3">
        <name>Zn(2+)</name>
        <dbReference type="ChEBI" id="CHEBI:29105"/>
    </cofactor>
</comment>
<dbReference type="GO" id="GO:0005737">
    <property type="term" value="C:cytoplasm"/>
    <property type="evidence" value="ECO:0007669"/>
    <property type="project" value="UniProtKB-SubCell"/>
</dbReference>
<keyword evidence="14 18" id="KW-0520">NAD</keyword>
<dbReference type="EMBL" id="FOMR01000017">
    <property type="protein sequence ID" value="SFE45767.1"/>
    <property type="molecule type" value="Genomic_DNA"/>
</dbReference>
<dbReference type="Proteomes" id="UP000199474">
    <property type="component" value="Unassembled WGS sequence"/>
</dbReference>
<keyword evidence="12 18" id="KW-0547">Nucleotide-binding</keyword>
<evidence type="ECO:0000256" key="6">
    <source>
        <dbReference type="ARBA" id="ARBA00005412"/>
    </source>
</evidence>
<dbReference type="Pfam" id="PF01761">
    <property type="entry name" value="DHQ_synthase"/>
    <property type="match status" value="1"/>
</dbReference>
<dbReference type="Pfam" id="PF24621">
    <property type="entry name" value="DHQS_C"/>
    <property type="match status" value="1"/>
</dbReference>
<dbReference type="InterPro" id="IPR056179">
    <property type="entry name" value="DHQS_C"/>
</dbReference>
<feature type="binding site" evidence="18">
    <location>
        <position position="147"/>
    </location>
    <ligand>
        <name>NAD(+)</name>
        <dbReference type="ChEBI" id="CHEBI:57540"/>
    </ligand>
</feature>
<dbReference type="RefSeq" id="WP_245745515.1">
    <property type="nucleotide sequence ID" value="NZ_FOMR01000017.1"/>
</dbReference>
<evidence type="ECO:0000256" key="11">
    <source>
        <dbReference type="ARBA" id="ARBA00022723"/>
    </source>
</evidence>
<evidence type="ECO:0000256" key="13">
    <source>
        <dbReference type="ARBA" id="ARBA00022833"/>
    </source>
</evidence>
<dbReference type="CDD" id="cd08195">
    <property type="entry name" value="DHQS"/>
    <property type="match status" value="1"/>
</dbReference>
<comment type="pathway">
    <text evidence="5 18">Metabolic intermediate biosynthesis; chorismate biosynthesis; chorismate from D-erythrose 4-phosphate and phosphoenolpyruvate: step 2/7.</text>
</comment>
<dbReference type="InterPro" id="IPR016037">
    <property type="entry name" value="DHQ_synth_AroB"/>
</dbReference>
<feature type="binding site" evidence="18">
    <location>
        <begin position="126"/>
        <end position="127"/>
    </location>
    <ligand>
        <name>NAD(+)</name>
        <dbReference type="ChEBI" id="CHEBI:57540"/>
    </ligand>
</feature>
<feature type="binding site" evidence="18">
    <location>
        <position position="258"/>
    </location>
    <ligand>
        <name>Zn(2+)</name>
        <dbReference type="ChEBI" id="CHEBI:29105"/>
    </ligand>
</feature>
<dbReference type="InterPro" id="IPR030963">
    <property type="entry name" value="DHQ_synth_fam"/>
</dbReference>
<gene>
    <name evidence="18" type="primary">aroB</name>
    <name evidence="21" type="ORF">SAMN05216238_11714</name>
</gene>
<comment type="similarity">
    <text evidence="6 18">Belongs to the sugar phosphate cyclases superfamily. Dehydroquinate synthase family.</text>
</comment>
<dbReference type="GO" id="GO:0046872">
    <property type="term" value="F:metal ion binding"/>
    <property type="evidence" value="ECO:0007669"/>
    <property type="project" value="UniProtKB-KW"/>
</dbReference>
<name>A0A1I2APX6_9BACI</name>
<proteinExistence type="inferred from homology"/>
<evidence type="ECO:0000256" key="10">
    <source>
        <dbReference type="ARBA" id="ARBA00022605"/>
    </source>
</evidence>
<keyword evidence="11 18" id="KW-0479">Metal-binding</keyword>
<evidence type="ECO:0000256" key="3">
    <source>
        <dbReference type="ARBA" id="ARBA00001947"/>
    </source>
</evidence>
<dbReference type="GO" id="GO:0009073">
    <property type="term" value="P:aromatic amino acid family biosynthetic process"/>
    <property type="evidence" value="ECO:0007669"/>
    <property type="project" value="UniProtKB-KW"/>
</dbReference>
<evidence type="ECO:0000313" key="22">
    <source>
        <dbReference type="Proteomes" id="UP000199474"/>
    </source>
</evidence>
<sequence length="361" mass="40097">MNETQVNAAAHPYPVYIGENLRHHTSDYLPKDYASILIVSDESVSNYYLSDVMAGLSQENVFSHTIPAGEQSKNINTFYQLHTKAIECGLDRKSLIIALGGGVVGDVTGFTAATYMRGIDFIQMPTTILAHDSSVGGKVAINHEHGKNMIGNFYAPAAVIYDVQTLYTLNAKEIRSGYAELLKEALLADKNLYEDLIAMDLNSLDSQKLIQHLTKGIEIKAGIVEVDEQEAGIRKHLNLGHTLGHALESLLGYGAWTHGELVAIGMLFALKISEDNYSAELPFEEIYTWLRNNGYPLQLPNIDPEMILAKMKNDKKTLNQKIQLVLLRGIGQPTLLEINDEQLLTYISDFQVEMNQRSKEG</sequence>
<evidence type="ECO:0000256" key="18">
    <source>
        <dbReference type="HAMAP-Rule" id="MF_00110"/>
    </source>
</evidence>
<feature type="domain" description="3-dehydroquinate synthase N-terminal" evidence="19">
    <location>
        <begin position="65"/>
        <end position="175"/>
    </location>
</feature>
<evidence type="ECO:0000313" key="21">
    <source>
        <dbReference type="EMBL" id="SFE45767.1"/>
    </source>
</evidence>
<dbReference type="NCBIfam" id="TIGR01357">
    <property type="entry name" value="aroB"/>
    <property type="match status" value="1"/>
</dbReference>
<feature type="binding site" evidence="18">
    <location>
        <begin position="102"/>
        <end position="106"/>
    </location>
    <ligand>
        <name>NAD(+)</name>
        <dbReference type="ChEBI" id="CHEBI:57540"/>
    </ligand>
</feature>
<protein>
    <recommendedName>
        <fullName evidence="8 18">3-dehydroquinate synthase</fullName>
        <shortName evidence="18">DHQS</shortName>
        <ecNumber evidence="7 18">4.2.3.4</ecNumber>
    </recommendedName>
</protein>
<comment type="function">
    <text evidence="18">Catalyzes the conversion of 3-deoxy-D-arabino-heptulosonate 7-phosphate (DAHP) to dehydroquinate (DHQ).</text>
</comment>